<dbReference type="EMBL" id="CAJNOL010011854">
    <property type="protein sequence ID" value="CAF1657296.1"/>
    <property type="molecule type" value="Genomic_DNA"/>
</dbReference>
<feature type="non-terminal residue" evidence="1">
    <location>
        <position position="1"/>
    </location>
</feature>
<reference evidence="1" key="1">
    <citation type="submission" date="2021-02" db="EMBL/GenBank/DDBJ databases">
        <authorList>
            <person name="Nowell W R."/>
        </authorList>
    </citation>
    <scope>NUCLEOTIDE SEQUENCE</scope>
</reference>
<dbReference type="Proteomes" id="UP000663854">
    <property type="component" value="Unassembled WGS sequence"/>
</dbReference>
<evidence type="ECO:0000313" key="3">
    <source>
        <dbReference type="Proteomes" id="UP000663854"/>
    </source>
</evidence>
<gene>
    <name evidence="2" type="ORF">JXQ802_LOCUS55500</name>
    <name evidence="1" type="ORF">PYM288_LOCUS38967</name>
</gene>
<dbReference type="PANTHER" id="PTHR19871">
    <property type="entry name" value="BETA TRANSDUCIN-RELATED PROTEIN"/>
    <property type="match status" value="1"/>
</dbReference>
<evidence type="ECO:0000313" key="4">
    <source>
        <dbReference type="Proteomes" id="UP000663870"/>
    </source>
</evidence>
<dbReference type="PANTHER" id="PTHR19871:SF28">
    <property type="entry name" value="AAA+ ATPASE DOMAIN-CONTAINING PROTEIN"/>
    <property type="match status" value="1"/>
</dbReference>
<dbReference type="InterPro" id="IPR052752">
    <property type="entry name" value="NACHT-WD_repeat"/>
</dbReference>
<name>A0A815TN24_9BILA</name>
<comment type="caution">
    <text evidence="1">The sequence shown here is derived from an EMBL/GenBank/DDBJ whole genome shotgun (WGS) entry which is preliminary data.</text>
</comment>
<evidence type="ECO:0000313" key="1">
    <source>
        <dbReference type="EMBL" id="CAF1507359.1"/>
    </source>
</evidence>
<keyword evidence="4" id="KW-1185">Reference proteome</keyword>
<dbReference type="Proteomes" id="UP000663870">
    <property type="component" value="Unassembled WGS sequence"/>
</dbReference>
<accession>A0A815TN24</accession>
<organism evidence="1 3">
    <name type="scientific">Rotaria sordida</name>
    <dbReference type="NCBI Taxonomy" id="392033"/>
    <lineage>
        <taxon>Eukaryota</taxon>
        <taxon>Metazoa</taxon>
        <taxon>Spiralia</taxon>
        <taxon>Gnathifera</taxon>
        <taxon>Rotifera</taxon>
        <taxon>Eurotatoria</taxon>
        <taxon>Bdelloidea</taxon>
        <taxon>Philodinida</taxon>
        <taxon>Philodinidae</taxon>
        <taxon>Rotaria</taxon>
    </lineage>
</organism>
<protein>
    <recommendedName>
        <fullName evidence="5">DUF4062 domain-containing protein</fullName>
    </recommendedName>
</protein>
<evidence type="ECO:0008006" key="5">
    <source>
        <dbReference type="Google" id="ProtNLM"/>
    </source>
</evidence>
<evidence type="ECO:0000313" key="2">
    <source>
        <dbReference type="EMBL" id="CAF1657296.1"/>
    </source>
</evidence>
<proteinExistence type="predicted"/>
<dbReference type="AlphaFoldDB" id="A0A815TN24"/>
<sequence length="260" mass="29919">MVSGHPNNNSNTDAYANVMQGKVLFHGSQLPKLIWNQIKILIVSNKDEFNTERDILLTETLPKLQQYFLTQGIYVNFIDCNLNWDLDAFRNPYHVLRYMKELDDAYRTSTGLFLLTFVGNKYGSVVLPTELSTTDFNNIKNVASDLNKDVKLLERWYLLDDKLLPPAYKLKDPDEDFSNILSRTISTYDISIRENQEWNDIYTSLADLFISVLNEKPNLKSKHDTSSLHDIQLLSGVEALFNFATKLSPSGCMCILRQFD</sequence>
<dbReference type="EMBL" id="CAJNOH010010041">
    <property type="protein sequence ID" value="CAF1507359.1"/>
    <property type="molecule type" value="Genomic_DNA"/>
</dbReference>